<dbReference type="InterPro" id="IPR000682">
    <property type="entry name" value="PCMT"/>
</dbReference>
<reference evidence="4 5" key="1">
    <citation type="submission" date="2019-05" db="EMBL/GenBank/DDBJ databases">
        <title>Pseudorhodobacter turbinis sp. nov., isolated from the gut of the Korean turban shell.</title>
        <authorList>
            <person name="Jeong Y.-S."/>
            <person name="Kang W.-R."/>
            <person name="Bae J.-W."/>
        </authorList>
    </citation>
    <scope>NUCLEOTIDE SEQUENCE [LARGE SCALE GENOMIC DNA]</scope>
    <source>
        <strain evidence="4 5">S12M18</strain>
    </source>
</reference>
<dbReference type="Gene3D" id="3.40.50.150">
    <property type="entry name" value="Vaccinia Virus protein VP39"/>
    <property type="match status" value="1"/>
</dbReference>
<dbReference type="GO" id="GO:0004719">
    <property type="term" value="F:protein-L-isoaspartate (D-aspartate) O-methyltransferase activity"/>
    <property type="evidence" value="ECO:0007669"/>
    <property type="project" value="InterPro"/>
</dbReference>
<keyword evidence="4" id="KW-0808">Transferase</keyword>
<comment type="similarity">
    <text evidence="1">Belongs to the methyltransferase superfamily. L-isoaspartyl/D-aspartyl protein methyltransferase family.</text>
</comment>
<keyword evidence="4" id="KW-0489">Methyltransferase</keyword>
<evidence type="ECO:0000256" key="3">
    <source>
        <dbReference type="ARBA" id="ARBA00030757"/>
    </source>
</evidence>
<evidence type="ECO:0000313" key="5">
    <source>
        <dbReference type="Proteomes" id="UP000298631"/>
    </source>
</evidence>
<protein>
    <recommendedName>
        <fullName evidence="2">Protein-L-isoaspartate O-methyltransferase</fullName>
    </recommendedName>
    <alternativeName>
        <fullName evidence="3">Protein L-isoaspartyl methyltransferase</fullName>
    </alternativeName>
</protein>
<dbReference type="OrthoDB" id="9798496at2"/>
<sequence>MIDFAARRTMMVDTQVRPSDVTKFPIIESILAVPREVYVGADQHEAAYVGGNLTIAPGRVILEPRSFAKLLDAVDIQPDEAVLDLGCGFGYSTAVIANLADAVVAVEDGAEMADDAQGRLSEQGVDNAAVITGPLAAGAAKHGPYDVIVIEGAVQEVPQVLLDQLKDGGRIGALFMEGSLGVARIGHKGEGGVTWRYAFNASAPVLQGFEQSAAFAL</sequence>
<dbReference type="InterPro" id="IPR029063">
    <property type="entry name" value="SAM-dependent_MTases_sf"/>
</dbReference>
<keyword evidence="5" id="KW-1185">Reference proteome</keyword>
<organism evidence="4 5">
    <name type="scientific">Pseudorhodobacter turbinis</name>
    <dbReference type="NCBI Taxonomy" id="2500533"/>
    <lineage>
        <taxon>Bacteria</taxon>
        <taxon>Pseudomonadati</taxon>
        <taxon>Pseudomonadota</taxon>
        <taxon>Alphaproteobacteria</taxon>
        <taxon>Rhodobacterales</taxon>
        <taxon>Paracoccaceae</taxon>
        <taxon>Pseudorhodobacter</taxon>
    </lineage>
</organism>
<dbReference type="Proteomes" id="UP000298631">
    <property type="component" value="Chromosome"/>
</dbReference>
<dbReference type="AlphaFoldDB" id="A0A4P8EDS6"/>
<evidence type="ECO:0000256" key="1">
    <source>
        <dbReference type="ARBA" id="ARBA00005369"/>
    </source>
</evidence>
<dbReference type="KEGG" id="pseb:EOK75_03395"/>
<accession>A0A4P8EDS6</accession>
<proteinExistence type="inferred from homology"/>
<dbReference type="PANTHER" id="PTHR11579:SF18">
    <property type="entry name" value="PROTEIN-L-ISOASPARTATE O-METHYLTRANSFERASE"/>
    <property type="match status" value="1"/>
</dbReference>
<dbReference type="SUPFAM" id="SSF53335">
    <property type="entry name" value="S-adenosyl-L-methionine-dependent methyltransferases"/>
    <property type="match status" value="1"/>
</dbReference>
<dbReference type="GO" id="GO:0005737">
    <property type="term" value="C:cytoplasm"/>
    <property type="evidence" value="ECO:0007669"/>
    <property type="project" value="TreeGrafter"/>
</dbReference>
<dbReference type="EMBL" id="CP039964">
    <property type="protein sequence ID" value="QCO54912.1"/>
    <property type="molecule type" value="Genomic_DNA"/>
</dbReference>
<dbReference type="RefSeq" id="WP_137192578.1">
    <property type="nucleotide sequence ID" value="NZ_CP039964.1"/>
</dbReference>
<dbReference type="PANTHER" id="PTHR11579">
    <property type="entry name" value="PROTEIN-L-ISOASPARTATE O-METHYLTRANSFERASE"/>
    <property type="match status" value="1"/>
</dbReference>
<evidence type="ECO:0000313" key="4">
    <source>
        <dbReference type="EMBL" id="QCO54912.1"/>
    </source>
</evidence>
<dbReference type="GO" id="GO:0032259">
    <property type="term" value="P:methylation"/>
    <property type="evidence" value="ECO:0007669"/>
    <property type="project" value="UniProtKB-KW"/>
</dbReference>
<gene>
    <name evidence="4" type="ORF">EOK75_03395</name>
</gene>
<dbReference type="Pfam" id="PF01135">
    <property type="entry name" value="PCMT"/>
    <property type="match status" value="1"/>
</dbReference>
<evidence type="ECO:0000256" key="2">
    <source>
        <dbReference type="ARBA" id="ARBA00013346"/>
    </source>
</evidence>
<name>A0A4P8EDS6_9RHOB</name>
<dbReference type="CDD" id="cd02440">
    <property type="entry name" value="AdoMet_MTases"/>
    <property type="match status" value="1"/>
</dbReference>